<feature type="domain" description="Phage head morphogenesis" evidence="1">
    <location>
        <begin position="142"/>
        <end position="239"/>
    </location>
</feature>
<evidence type="ECO:0000259" key="1">
    <source>
        <dbReference type="Pfam" id="PF04233"/>
    </source>
</evidence>
<dbReference type="NCBIfam" id="TIGR01641">
    <property type="entry name" value="phageSPP1_gp7"/>
    <property type="match status" value="1"/>
</dbReference>
<reference evidence="2" key="1">
    <citation type="journal article" date="2021" name="PeerJ">
        <title>Extensive microbial diversity within the chicken gut microbiome revealed by metagenomics and culture.</title>
        <authorList>
            <person name="Gilroy R."/>
            <person name="Ravi A."/>
            <person name="Getino M."/>
            <person name="Pursley I."/>
            <person name="Horton D.L."/>
            <person name="Alikhan N.F."/>
            <person name="Baker D."/>
            <person name="Gharbi K."/>
            <person name="Hall N."/>
            <person name="Watson M."/>
            <person name="Adriaenssens E.M."/>
            <person name="Foster-Nyarko E."/>
            <person name="Jarju S."/>
            <person name="Secka A."/>
            <person name="Antonio M."/>
            <person name="Oren A."/>
            <person name="Chaudhuri R.R."/>
            <person name="La Ragione R."/>
            <person name="Hildebrand F."/>
            <person name="Pallen M.J."/>
        </authorList>
    </citation>
    <scope>NUCLEOTIDE SEQUENCE</scope>
    <source>
        <strain evidence="2">1277</strain>
    </source>
</reference>
<dbReference type="EMBL" id="DYUB01000053">
    <property type="protein sequence ID" value="HJG95750.1"/>
    <property type="molecule type" value="Genomic_DNA"/>
</dbReference>
<proteinExistence type="predicted"/>
<accession>A0A921MZR1</accession>
<dbReference type="InterPro" id="IPR006528">
    <property type="entry name" value="Phage_head_morphogenesis_dom"/>
</dbReference>
<dbReference type="Proteomes" id="UP000776700">
    <property type="component" value="Unassembled WGS sequence"/>
</dbReference>
<organism evidence="2 3">
    <name type="scientific">Romboutsia timonensis</name>
    <dbReference type="NCBI Taxonomy" id="1776391"/>
    <lineage>
        <taxon>Bacteria</taxon>
        <taxon>Bacillati</taxon>
        <taxon>Bacillota</taxon>
        <taxon>Clostridia</taxon>
        <taxon>Peptostreptococcales</taxon>
        <taxon>Peptostreptococcaceae</taxon>
        <taxon>Romboutsia</taxon>
    </lineage>
</organism>
<protein>
    <submittedName>
        <fullName evidence="2">Minor capsid protein</fullName>
    </submittedName>
</protein>
<reference evidence="2" key="2">
    <citation type="submission" date="2021-09" db="EMBL/GenBank/DDBJ databases">
        <authorList>
            <person name="Gilroy R."/>
        </authorList>
    </citation>
    <scope>NUCLEOTIDE SEQUENCE</scope>
    <source>
        <strain evidence="2">1277</strain>
    </source>
</reference>
<name>A0A921MZR1_9FIRM</name>
<dbReference type="AlphaFoldDB" id="A0A921MZR1"/>
<dbReference type="Pfam" id="PF04233">
    <property type="entry name" value="Phage_Mu_F"/>
    <property type="match status" value="1"/>
</dbReference>
<evidence type="ECO:0000313" key="2">
    <source>
        <dbReference type="EMBL" id="HJG95750.1"/>
    </source>
</evidence>
<gene>
    <name evidence="2" type="ORF">K8V90_01455</name>
</gene>
<comment type="caution">
    <text evidence="2">The sequence shown here is derived from an EMBL/GenBank/DDBJ whole genome shotgun (WGS) entry which is preliminary data.</text>
</comment>
<sequence>MNNQKYWEERAILKDKLLEKDIKKIEKKLLKLFKDTRKEVLNELKIIYADINTTEYAKYQIESILTSINNILDTLYQRNEEELTKAFIDLYCKFDNEASIDLGVSFNTINENLIRETIKTKWSGLSFSERIWEHRRRLAFAIKEELTKGLTRGDSLQDMSRIIADKFNTSYSNAIRLVRTESCWVMNEATVNNYKDNEIQQYVIMAFLDGKTSKICRQMDGEVINVKDAIAGVNMPPFH</sequence>
<evidence type="ECO:0000313" key="3">
    <source>
        <dbReference type="Proteomes" id="UP000776700"/>
    </source>
</evidence>